<gene>
    <name evidence="1" type="ORF">CAC64_11875</name>
</gene>
<reference evidence="1 2" key="1">
    <citation type="submission" date="2018-06" db="EMBL/GenBank/DDBJ databases">
        <authorList>
            <consortium name="PulseNet: The National Subtyping Network for Foodborne Disease Surveillance"/>
            <person name="Tarr C.L."/>
            <person name="Trees E."/>
            <person name="Katz L.S."/>
            <person name="Carleton-Romer H.A."/>
            <person name="Stroika S."/>
            <person name="Kucerova Z."/>
            <person name="Roache K.F."/>
            <person name="Sabol A.L."/>
            <person name="Besser J."/>
            <person name="Gerner-Smidt P."/>
        </authorList>
    </citation>
    <scope>NUCLEOTIDE SEQUENCE [LARGE SCALE GENOMIC DNA]</scope>
    <source>
        <strain evidence="1 2">PNUSAL003001</strain>
    </source>
</reference>
<dbReference type="EMBL" id="AABBWO010000006">
    <property type="protein sequence ID" value="EAG4184998.1"/>
    <property type="molecule type" value="Genomic_DNA"/>
</dbReference>
<comment type="caution">
    <text evidence="1">The sequence shown here is derived from an EMBL/GenBank/DDBJ whole genome shotgun (WGS) entry which is preliminary data.</text>
</comment>
<sequence>MPLKSANNKSLNLVIQPKVGEARFSLFSYVDFCELVTGIDFNGIEPYAEEGKVMKYTVKITTN</sequence>
<organism evidence="1 2">
    <name type="scientific">Listeria monocytogenes</name>
    <dbReference type="NCBI Taxonomy" id="1639"/>
    <lineage>
        <taxon>Bacteria</taxon>
        <taxon>Bacillati</taxon>
        <taxon>Bacillota</taxon>
        <taxon>Bacilli</taxon>
        <taxon>Bacillales</taxon>
        <taxon>Listeriaceae</taxon>
        <taxon>Listeria</taxon>
    </lineage>
</organism>
<proteinExistence type="predicted"/>
<protein>
    <submittedName>
        <fullName evidence="1">Uncharacterized protein</fullName>
    </submittedName>
</protein>
<accession>A0AAN2XC77</accession>
<name>A0AAN2XC77_LISMN</name>
<evidence type="ECO:0000313" key="2">
    <source>
        <dbReference type="Proteomes" id="UP000531172"/>
    </source>
</evidence>
<evidence type="ECO:0000313" key="1">
    <source>
        <dbReference type="EMBL" id="EAG4184998.1"/>
    </source>
</evidence>
<dbReference type="Proteomes" id="UP000531172">
    <property type="component" value="Unassembled WGS sequence"/>
</dbReference>
<dbReference type="AlphaFoldDB" id="A0AAN2XC77"/>
<dbReference type="RefSeq" id="WP_181343298.1">
    <property type="nucleotide sequence ID" value="NZ_JABXNM010000002.1"/>
</dbReference>